<dbReference type="Proteomes" id="UP000196158">
    <property type="component" value="Unassembled WGS sequence"/>
</dbReference>
<evidence type="ECO:0000256" key="2">
    <source>
        <dbReference type="ARBA" id="ARBA00008566"/>
    </source>
</evidence>
<dbReference type="GO" id="GO:0000319">
    <property type="term" value="F:sulfite transmembrane transporter activity"/>
    <property type="evidence" value="ECO:0007669"/>
    <property type="project" value="TreeGrafter"/>
</dbReference>
<feature type="region of interest" description="Disordered" evidence="8">
    <location>
        <begin position="435"/>
        <end position="478"/>
    </location>
</feature>
<evidence type="ECO:0000256" key="9">
    <source>
        <dbReference type="SAM" id="Phobius"/>
    </source>
</evidence>
<feature type="transmembrane region" description="Helical" evidence="9">
    <location>
        <begin position="44"/>
        <end position="69"/>
    </location>
</feature>
<keyword evidence="3" id="KW-0813">Transport</keyword>
<protein>
    <submittedName>
        <fullName evidence="10">Similar to Saccharomyces cerevisiae YPL092W SSU1 Plasma membrane sulfite pump involved in sulfite metabolism and required for efficient sulfite efflux</fullName>
    </submittedName>
</protein>
<dbReference type="InterPro" id="IPR004695">
    <property type="entry name" value="SLAC1/Mae1/Ssu1/TehA"/>
</dbReference>
<evidence type="ECO:0000256" key="7">
    <source>
        <dbReference type="ARBA" id="ARBA00023136"/>
    </source>
</evidence>
<proteinExistence type="inferred from homology"/>
<feature type="transmembrane region" description="Helical" evidence="9">
    <location>
        <begin position="14"/>
        <end position="32"/>
    </location>
</feature>
<dbReference type="InterPro" id="IPR051629">
    <property type="entry name" value="Sulfite_efflux_TDT"/>
</dbReference>
<evidence type="ECO:0000256" key="6">
    <source>
        <dbReference type="ARBA" id="ARBA00022989"/>
    </source>
</evidence>
<feature type="transmembrane region" description="Helical" evidence="9">
    <location>
        <begin position="212"/>
        <end position="240"/>
    </location>
</feature>
<evidence type="ECO:0000256" key="3">
    <source>
        <dbReference type="ARBA" id="ARBA00022448"/>
    </source>
</evidence>
<dbReference type="InterPro" id="IPR038665">
    <property type="entry name" value="Voltage-dep_anion_channel_sf"/>
</dbReference>
<comment type="subcellular location">
    <subcellularLocation>
        <location evidence="1">Cell membrane</location>
        <topology evidence="1">Multi-pass membrane protein</topology>
    </subcellularLocation>
</comment>
<feature type="transmembrane region" description="Helical" evidence="9">
    <location>
        <begin position="354"/>
        <end position="375"/>
    </location>
</feature>
<keyword evidence="7 9" id="KW-0472">Membrane</keyword>
<dbReference type="GO" id="GO:0005886">
    <property type="term" value="C:plasma membrane"/>
    <property type="evidence" value="ECO:0007669"/>
    <property type="project" value="UniProtKB-SubCell"/>
</dbReference>
<feature type="transmembrane region" description="Helical" evidence="9">
    <location>
        <begin position="181"/>
        <end position="200"/>
    </location>
</feature>
<gene>
    <name evidence="10" type="ORF">KASA_0L02398G</name>
</gene>
<keyword evidence="11" id="KW-1185">Reference proteome</keyword>
<evidence type="ECO:0000256" key="5">
    <source>
        <dbReference type="ARBA" id="ARBA00022692"/>
    </source>
</evidence>
<evidence type="ECO:0000256" key="8">
    <source>
        <dbReference type="SAM" id="MobiDB-lite"/>
    </source>
</evidence>
<evidence type="ECO:0000313" key="10">
    <source>
        <dbReference type="EMBL" id="SMN21198.1"/>
    </source>
</evidence>
<evidence type="ECO:0000313" key="11">
    <source>
        <dbReference type="Proteomes" id="UP000196158"/>
    </source>
</evidence>
<evidence type="ECO:0000256" key="4">
    <source>
        <dbReference type="ARBA" id="ARBA00022475"/>
    </source>
</evidence>
<dbReference type="AlphaFoldDB" id="A0A1X7R696"/>
<keyword evidence="5 9" id="KW-0812">Transmembrane</keyword>
<dbReference type="EMBL" id="FXLY01000007">
    <property type="protein sequence ID" value="SMN21198.1"/>
    <property type="molecule type" value="Genomic_DNA"/>
</dbReference>
<dbReference type="CDD" id="cd09318">
    <property type="entry name" value="TDT_SSU1"/>
    <property type="match status" value="1"/>
</dbReference>
<feature type="transmembrane region" description="Helical" evidence="9">
    <location>
        <begin position="125"/>
        <end position="150"/>
    </location>
</feature>
<dbReference type="OrthoDB" id="1099at2759"/>
<comment type="similarity">
    <text evidence="2">Belongs to the tellurite-resistance/dicarboxylate transporter (TDT) family.</text>
</comment>
<dbReference type="PANTHER" id="PTHR31686">
    <property type="match status" value="1"/>
</dbReference>
<organism evidence="10 11">
    <name type="scientific">Maudiozyma saulgeensis</name>
    <dbReference type="NCBI Taxonomy" id="1789683"/>
    <lineage>
        <taxon>Eukaryota</taxon>
        <taxon>Fungi</taxon>
        <taxon>Dikarya</taxon>
        <taxon>Ascomycota</taxon>
        <taxon>Saccharomycotina</taxon>
        <taxon>Saccharomycetes</taxon>
        <taxon>Saccharomycetales</taxon>
        <taxon>Saccharomycetaceae</taxon>
        <taxon>Maudiozyma</taxon>
    </lineage>
</organism>
<feature type="compositionally biased region" description="Acidic residues" evidence="8">
    <location>
        <begin position="441"/>
        <end position="453"/>
    </location>
</feature>
<dbReference type="STRING" id="1789683.A0A1X7R696"/>
<sequence>MRTIQKVVWHFEPFSFVMVMGTGIASDILYSFPYPAHWLRICSYIFFAIACLLFIFLQLFACIHMFWYANRYSWHRYFNHYYRNLMHNVFWGTYPMGLVTIINYLTNLTETSSIISENNSKRLMIFIYILWWYDITISMLTAWGISFLIWQDYYYTEDWANKYPVGTDRQKIATQNLKSTLLMNVIPLVVGTASGAYFTMTNIFTITFNRNIQLLTMVICFLLWLHAILFVGILVTLFFWNLYVNKLPKMQQVFTMFLVLGPLGQGAFGILLMTNNIKIYVENYYPAIESINAPKGSETALLTLFIPWCFKIFGLLTSLALLGMGYFFTIITFVAIISYLPVKEESNSKTNKKITILTFHKGFWAMTFPMGTMALGTKEVWVQYGKYVPLSAFRVVSTIYSTLCVVWVIVCLAGSIYIKCVPYLRHQLNKQQSMDQQAVVGDEESLTKDEDDGHLDSANGEYNHNQHNNADDDDDASAVTLGIRESDSVIELATMTTRAQ</sequence>
<feature type="transmembrane region" description="Helical" evidence="9">
    <location>
        <begin position="395"/>
        <end position="418"/>
    </location>
</feature>
<dbReference type="Gene3D" id="1.50.10.150">
    <property type="entry name" value="Voltage-dependent anion channel"/>
    <property type="match status" value="1"/>
</dbReference>
<feature type="transmembrane region" description="Helical" evidence="9">
    <location>
        <begin position="252"/>
        <end position="273"/>
    </location>
</feature>
<name>A0A1X7R696_9SACH</name>
<keyword evidence="6 9" id="KW-1133">Transmembrane helix</keyword>
<keyword evidence="4" id="KW-1003">Cell membrane</keyword>
<dbReference type="Pfam" id="PF03595">
    <property type="entry name" value="SLAC1"/>
    <property type="match status" value="1"/>
</dbReference>
<reference evidence="10 11" key="1">
    <citation type="submission" date="2017-04" db="EMBL/GenBank/DDBJ databases">
        <authorList>
            <person name="Afonso C.L."/>
            <person name="Miller P.J."/>
            <person name="Scott M.A."/>
            <person name="Spackman E."/>
            <person name="Goraichik I."/>
            <person name="Dimitrov K.M."/>
            <person name="Suarez D.L."/>
            <person name="Swayne D.E."/>
        </authorList>
    </citation>
    <scope>NUCLEOTIDE SEQUENCE [LARGE SCALE GENOMIC DNA]</scope>
</reference>
<dbReference type="PANTHER" id="PTHR31686:SF1">
    <property type="entry name" value="SULFITE EFFLUX PUMP SSU1"/>
    <property type="match status" value="1"/>
</dbReference>
<accession>A0A1X7R696</accession>
<evidence type="ECO:0000256" key="1">
    <source>
        <dbReference type="ARBA" id="ARBA00004651"/>
    </source>
</evidence>
<feature type="transmembrane region" description="Helical" evidence="9">
    <location>
        <begin position="325"/>
        <end position="342"/>
    </location>
</feature>
<feature type="transmembrane region" description="Helical" evidence="9">
    <location>
        <begin position="89"/>
        <end position="105"/>
    </location>
</feature>